<keyword evidence="3" id="KW-1185">Reference proteome</keyword>
<sequence>MTRNPGNPSALNRRNQPGTALWPEVGSMARDRSRDQIGRVMAHLFGVVWLRPPGGGQEWTARPEDVTPVTASESLSPRVAELNRRARAVLP</sequence>
<organism evidence="2 3">
    <name type="scientific">Streptomyces boetiae</name>
    <dbReference type="NCBI Taxonomy" id="3075541"/>
    <lineage>
        <taxon>Bacteria</taxon>
        <taxon>Bacillati</taxon>
        <taxon>Actinomycetota</taxon>
        <taxon>Actinomycetes</taxon>
        <taxon>Kitasatosporales</taxon>
        <taxon>Streptomycetaceae</taxon>
        <taxon>Streptomyces</taxon>
    </lineage>
</organism>
<name>A0ABU2LCI0_9ACTN</name>
<comment type="caution">
    <text evidence="2">The sequence shown here is derived from an EMBL/GenBank/DDBJ whole genome shotgun (WGS) entry which is preliminary data.</text>
</comment>
<dbReference type="Proteomes" id="UP001183388">
    <property type="component" value="Unassembled WGS sequence"/>
</dbReference>
<accession>A0ABU2LCI0</accession>
<dbReference type="RefSeq" id="WP_311632245.1">
    <property type="nucleotide sequence ID" value="NZ_JAVREN010000034.1"/>
</dbReference>
<dbReference type="EMBL" id="JAVREN010000034">
    <property type="protein sequence ID" value="MDT0309289.1"/>
    <property type="molecule type" value="Genomic_DNA"/>
</dbReference>
<gene>
    <name evidence="2" type="ORF">RM780_20325</name>
</gene>
<evidence type="ECO:0000313" key="2">
    <source>
        <dbReference type="EMBL" id="MDT0309289.1"/>
    </source>
</evidence>
<feature type="region of interest" description="Disordered" evidence="1">
    <location>
        <begin position="1"/>
        <end position="21"/>
    </location>
</feature>
<evidence type="ECO:0000256" key="1">
    <source>
        <dbReference type="SAM" id="MobiDB-lite"/>
    </source>
</evidence>
<evidence type="ECO:0000313" key="3">
    <source>
        <dbReference type="Proteomes" id="UP001183388"/>
    </source>
</evidence>
<proteinExistence type="predicted"/>
<feature type="compositionally biased region" description="Polar residues" evidence="1">
    <location>
        <begin position="1"/>
        <end position="18"/>
    </location>
</feature>
<reference evidence="3" key="1">
    <citation type="submission" date="2023-07" db="EMBL/GenBank/DDBJ databases">
        <title>30 novel species of actinomycetes from the DSMZ collection.</title>
        <authorList>
            <person name="Nouioui I."/>
        </authorList>
    </citation>
    <scope>NUCLEOTIDE SEQUENCE [LARGE SCALE GENOMIC DNA]</scope>
    <source>
        <strain evidence="3">DSM 44917</strain>
    </source>
</reference>
<protein>
    <submittedName>
        <fullName evidence="2">Uncharacterized protein</fullName>
    </submittedName>
</protein>